<feature type="chain" id="PRO_5040355966" description="Protein quiver" evidence="8">
    <location>
        <begin position="19"/>
        <end position="182"/>
    </location>
</feature>
<keyword evidence="6" id="KW-0472">Membrane</keyword>
<keyword evidence="2" id="KW-0336">GPI-anchor</keyword>
<comment type="subcellular location">
    <subcellularLocation>
        <location evidence="1">Membrane</location>
        <topology evidence="1">Lipid-anchor</topology>
        <topology evidence="1">GPI-anchor</topology>
    </subcellularLocation>
</comment>
<dbReference type="GO" id="GO:0098552">
    <property type="term" value="C:side of membrane"/>
    <property type="evidence" value="ECO:0007669"/>
    <property type="project" value="UniProtKB-KW"/>
</dbReference>
<dbReference type="AlphaFoldDB" id="A0A9N9MNN8"/>
<reference evidence="9" key="1">
    <citation type="submission" date="2022-01" db="EMBL/GenBank/DDBJ databases">
        <authorList>
            <person name="King R."/>
        </authorList>
    </citation>
    <scope>NUCLEOTIDE SEQUENCE</scope>
</reference>
<organism evidence="9 10">
    <name type="scientific">Ceutorhynchus assimilis</name>
    <name type="common">cabbage seed weevil</name>
    <dbReference type="NCBI Taxonomy" id="467358"/>
    <lineage>
        <taxon>Eukaryota</taxon>
        <taxon>Metazoa</taxon>
        <taxon>Ecdysozoa</taxon>
        <taxon>Arthropoda</taxon>
        <taxon>Hexapoda</taxon>
        <taxon>Insecta</taxon>
        <taxon>Pterygota</taxon>
        <taxon>Neoptera</taxon>
        <taxon>Endopterygota</taxon>
        <taxon>Coleoptera</taxon>
        <taxon>Polyphaga</taxon>
        <taxon>Cucujiformia</taxon>
        <taxon>Curculionidae</taxon>
        <taxon>Ceutorhynchinae</taxon>
        <taxon>Ceutorhynchus</taxon>
    </lineage>
</organism>
<dbReference type="PANTHER" id="PTHR33562">
    <property type="entry name" value="ATILLA, ISOFORM B-RELATED-RELATED"/>
    <property type="match status" value="1"/>
</dbReference>
<dbReference type="OrthoDB" id="6775653at2759"/>
<evidence type="ECO:0000256" key="6">
    <source>
        <dbReference type="ARBA" id="ARBA00023136"/>
    </source>
</evidence>
<evidence type="ECO:0000256" key="5">
    <source>
        <dbReference type="ARBA" id="ARBA00022989"/>
    </source>
</evidence>
<dbReference type="Proteomes" id="UP001152799">
    <property type="component" value="Chromosome 4"/>
</dbReference>
<evidence type="ECO:0000256" key="1">
    <source>
        <dbReference type="ARBA" id="ARBA00004589"/>
    </source>
</evidence>
<dbReference type="EMBL" id="OU892280">
    <property type="protein sequence ID" value="CAG9767428.1"/>
    <property type="molecule type" value="Genomic_DNA"/>
</dbReference>
<keyword evidence="3" id="KW-0812">Transmembrane</keyword>
<evidence type="ECO:0000256" key="7">
    <source>
        <dbReference type="ARBA" id="ARBA00023288"/>
    </source>
</evidence>
<evidence type="ECO:0000256" key="4">
    <source>
        <dbReference type="ARBA" id="ARBA00022729"/>
    </source>
</evidence>
<evidence type="ECO:0000313" key="9">
    <source>
        <dbReference type="EMBL" id="CAG9767428.1"/>
    </source>
</evidence>
<evidence type="ECO:0000256" key="8">
    <source>
        <dbReference type="SAM" id="SignalP"/>
    </source>
</evidence>
<sequence length="182" mass="20804">MFLRLFVCFALLLQYGFCEPETCYFCKSEVHGQGCNDPTVIADMQIQTCSNMETVQESSSIFSKLWNFFTHETVETNISTRYTTHPKVCYHMTYVFNERIVSSRGCESQTRNGSGGATYEICEYYNRIHPLNRISNFSCNACSDNLCNHGNHLNQPQPSSSASLLISIKLIVFLLIIKFQLM</sequence>
<dbReference type="InterPro" id="IPR050975">
    <property type="entry name" value="Sleep_regulator"/>
</dbReference>
<gene>
    <name evidence="9" type="ORF">CEUTPL_LOCUS7993</name>
</gene>
<evidence type="ECO:0000256" key="3">
    <source>
        <dbReference type="ARBA" id="ARBA00022692"/>
    </source>
</evidence>
<evidence type="ECO:0000313" key="10">
    <source>
        <dbReference type="Proteomes" id="UP001152799"/>
    </source>
</evidence>
<keyword evidence="4 8" id="KW-0732">Signal</keyword>
<protein>
    <recommendedName>
        <fullName evidence="11">Protein quiver</fullName>
    </recommendedName>
</protein>
<keyword evidence="2" id="KW-0325">Glycoprotein</keyword>
<accession>A0A9N9MNN8</accession>
<name>A0A9N9MNN8_9CUCU</name>
<evidence type="ECO:0000256" key="2">
    <source>
        <dbReference type="ARBA" id="ARBA00022622"/>
    </source>
</evidence>
<keyword evidence="7" id="KW-0449">Lipoprotein</keyword>
<feature type="signal peptide" evidence="8">
    <location>
        <begin position="1"/>
        <end position="18"/>
    </location>
</feature>
<keyword evidence="5" id="KW-1133">Transmembrane helix</keyword>
<keyword evidence="10" id="KW-1185">Reference proteome</keyword>
<proteinExistence type="predicted"/>
<evidence type="ECO:0008006" key="11">
    <source>
        <dbReference type="Google" id="ProtNLM"/>
    </source>
</evidence>